<evidence type="ECO:0000313" key="1">
    <source>
        <dbReference type="EMBL" id="GBM22788.1"/>
    </source>
</evidence>
<accession>A0A4Y2E424</accession>
<comment type="caution">
    <text evidence="1">The sequence shown here is derived from an EMBL/GenBank/DDBJ whole genome shotgun (WGS) entry which is preliminary data.</text>
</comment>
<proteinExistence type="predicted"/>
<name>A0A4Y2E424_ARAVE</name>
<organism evidence="1 2">
    <name type="scientific">Araneus ventricosus</name>
    <name type="common">Orbweaver spider</name>
    <name type="synonym">Epeira ventricosa</name>
    <dbReference type="NCBI Taxonomy" id="182803"/>
    <lineage>
        <taxon>Eukaryota</taxon>
        <taxon>Metazoa</taxon>
        <taxon>Ecdysozoa</taxon>
        <taxon>Arthropoda</taxon>
        <taxon>Chelicerata</taxon>
        <taxon>Arachnida</taxon>
        <taxon>Araneae</taxon>
        <taxon>Araneomorphae</taxon>
        <taxon>Entelegynae</taxon>
        <taxon>Araneoidea</taxon>
        <taxon>Araneidae</taxon>
        <taxon>Araneus</taxon>
    </lineage>
</organism>
<reference evidence="1 2" key="1">
    <citation type="journal article" date="2019" name="Sci. Rep.">
        <title>Orb-weaving spider Araneus ventricosus genome elucidates the spidroin gene catalogue.</title>
        <authorList>
            <person name="Kono N."/>
            <person name="Nakamura H."/>
            <person name="Ohtoshi R."/>
            <person name="Moran D.A.P."/>
            <person name="Shinohara A."/>
            <person name="Yoshida Y."/>
            <person name="Fujiwara M."/>
            <person name="Mori M."/>
            <person name="Tomita M."/>
            <person name="Arakawa K."/>
        </authorList>
    </citation>
    <scope>NUCLEOTIDE SEQUENCE [LARGE SCALE GENOMIC DNA]</scope>
</reference>
<gene>
    <name evidence="1" type="ORF">AVEN_196142_1</name>
</gene>
<dbReference type="EMBL" id="BGPR01000486">
    <property type="protein sequence ID" value="GBM22788.1"/>
    <property type="molecule type" value="Genomic_DNA"/>
</dbReference>
<sequence>MIAAAEVRVLWPESSSHYRPRPNPSLRRKVLSQEEGLTLPHCCAHVQKQEHAYFLDGFSSTYSWCLHVAVHLTKSFTEPCVISLSPTQMLPSVLIYGLAVRMKR</sequence>
<dbReference type="AlphaFoldDB" id="A0A4Y2E424"/>
<keyword evidence="2" id="KW-1185">Reference proteome</keyword>
<protein>
    <submittedName>
        <fullName evidence="1">Uncharacterized protein</fullName>
    </submittedName>
</protein>
<evidence type="ECO:0000313" key="2">
    <source>
        <dbReference type="Proteomes" id="UP000499080"/>
    </source>
</evidence>
<dbReference type="Proteomes" id="UP000499080">
    <property type="component" value="Unassembled WGS sequence"/>
</dbReference>